<evidence type="ECO:0000256" key="2">
    <source>
        <dbReference type="ARBA" id="ARBA00018426"/>
    </source>
</evidence>
<sequence>MKFVALISGGKDSCFNIIHCLKQGHELVALANLHPIDKSQQELDSFMFQTVGHDIVPYYATCTGLPLYRKEIHPFGSKNVELNYTPTVSDEIEDLYELLSQVVREKPDVEAVSVGAILSSYQRTRVEDVCARLGLVVLSYLWQRDQLELMQEMCQASQTDTPGDFEARLIKVAAVGLDQSSLGKTLPEVFPTLMKLHNMYDVHICGEGGEFETMVLDAPFFSKGRLKLLSKQDSPSDENDGVYNTRLNVEFEERQLSNADLQAHLDALPQPTLLNDQWQELYDHMGEIPIRGSDSIEANFKNEISYDISVSRVGNLLTVSNLYSNATTLEEQMQDIFEQLDDILKKNRTKPSQVLHCTLILDDMSLFPQVNQIYSSYFDVIKNGPLPPARACISSMLGNGSLVQLSLLLDVSVDHERNKNGLHVQGRSYWAPSNIGPYSQAIWLNDDYNKTAFISGQIALEPATMTLAMNDAKLQAPLSLKHFDTLKTTINTPKQLFMTCMVDDNSVVPTISRVWSLYCSEMAYESDLWMNKPDDPQEILIIAQVNQLPKGALCEWSGAACQELVVEDEDQDECTQELKKLSLSDSKEITVKNSKYQRQFITGFAKNLDQLLQALDALPRFSKVTLYCHPTNMSRDRGGTNIEYFPVYRVFDYNGQCHRYAYQAIVWNE</sequence>
<evidence type="ECO:0000313" key="8">
    <source>
        <dbReference type="Proteomes" id="UP000187013"/>
    </source>
</evidence>
<name>A0A1Q3A3X0_ZYGRO</name>
<dbReference type="CDD" id="cd06155">
    <property type="entry name" value="eu_AANH_C_1"/>
    <property type="match status" value="1"/>
</dbReference>
<evidence type="ECO:0000256" key="3">
    <source>
        <dbReference type="ARBA" id="ARBA00029814"/>
    </source>
</evidence>
<dbReference type="PANTHER" id="PTHR12196">
    <property type="entry name" value="DOMAIN OF UNKNOWN FUNCTION 71 DUF71 -CONTAINING PROTEIN"/>
    <property type="match status" value="1"/>
</dbReference>
<dbReference type="eggNOG" id="KOG2317">
    <property type="taxonomic scope" value="Eukaryota"/>
</dbReference>
<evidence type="ECO:0000256" key="5">
    <source>
        <dbReference type="ARBA" id="ARBA00048108"/>
    </source>
</evidence>
<organism evidence="7 8">
    <name type="scientific">Zygosaccharomyces rouxii</name>
    <dbReference type="NCBI Taxonomy" id="4956"/>
    <lineage>
        <taxon>Eukaryota</taxon>
        <taxon>Fungi</taxon>
        <taxon>Dikarya</taxon>
        <taxon>Ascomycota</taxon>
        <taxon>Saccharomycotina</taxon>
        <taxon>Saccharomycetes</taxon>
        <taxon>Saccharomycetales</taxon>
        <taxon>Saccharomycetaceae</taxon>
        <taxon>Zygosaccharomyces</taxon>
    </lineage>
</organism>
<dbReference type="FunFam" id="3.40.50.620:FF:000145">
    <property type="entry name" value="ATP-binding domain containing protein"/>
    <property type="match status" value="1"/>
</dbReference>
<dbReference type="OrthoDB" id="686384at2759"/>
<dbReference type="InterPro" id="IPR030662">
    <property type="entry name" value="DPH6/MJ0570"/>
</dbReference>
<evidence type="ECO:0000256" key="4">
    <source>
        <dbReference type="ARBA" id="ARBA00031552"/>
    </source>
</evidence>
<dbReference type="InterPro" id="IPR035959">
    <property type="entry name" value="RutC-like_sf"/>
</dbReference>
<dbReference type="SUPFAM" id="SSF55298">
    <property type="entry name" value="YjgF-like"/>
    <property type="match status" value="2"/>
</dbReference>
<gene>
    <name evidence="7" type="ORF">ZYGR_0U02340</name>
</gene>
<dbReference type="Pfam" id="PF01042">
    <property type="entry name" value="Ribonuc_L-PSP"/>
    <property type="match status" value="1"/>
</dbReference>
<dbReference type="AlphaFoldDB" id="A0A1Q3A3X0"/>
<dbReference type="EC" id="6.3.1.14" evidence="1"/>
<reference evidence="7 8" key="1">
    <citation type="submission" date="2016-08" db="EMBL/GenBank/DDBJ databases">
        <title>Draft genome sequence of allopolyploid Zygosaccharomyces rouxii.</title>
        <authorList>
            <person name="Watanabe J."/>
            <person name="Uehara K."/>
            <person name="Mogi Y."/>
            <person name="Tsukioka Y."/>
        </authorList>
    </citation>
    <scope>NUCLEOTIDE SEQUENCE [LARGE SCALE GENOMIC DNA]</scope>
    <source>
        <strain evidence="7 8">NBRC 110957</strain>
    </source>
</reference>
<comment type="catalytic activity">
    <reaction evidence="5">
        <text>diphthine-[translation elongation factor 2] + NH4(+) + ATP = diphthamide-[translation elongation factor 2] + AMP + diphosphate + H(+)</text>
        <dbReference type="Rhea" id="RHEA:19753"/>
        <dbReference type="Rhea" id="RHEA-COMP:10172"/>
        <dbReference type="Rhea" id="RHEA-COMP:10174"/>
        <dbReference type="ChEBI" id="CHEBI:15378"/>
        <dbReference type="ChEBI" id="CHEBI:16692"/>
        <dbReference type="ChEBI" id="CHEBI:28938"/>
        <dbReference type="ChEBI" id="CHEBI:30616"/>
        <dbReference type="ChEBI" id="CHEBI:33019"/>
        <dbReference type="ChEBI" id="CHEBI:82696"/>
        <dbReference type="ChEBI" id="CHEBI:456215"/>
        <dbReference type="EC" id="6.3.1.14"/>
    </reaction>
</comment>
<dbReference type="Gene3D" id="3.30.1330.40">
    <property type="entry name" value="RutC-like"/>
    <property type="match status" value="2"/>
</dbReference>
<dbReference type="PANTHER" id="PTHR12196:SF2">
    <property type="entry name" value="DIPHTHINE--AMMONIA LIGASE"/>
    <property type="match status" value="1"/>
</dbReference>
<dbReference type="GO" id="GO:0017178">
    <property type="term" value="F:diphthine-ammonia ligase activity"/>
    <property type="evidence" value="ECO:0007669"/>
    <property type="project" value="UniProtKB-EC"/>
</dbReference>
<dbReference type="EMBL" id="BDGX01000021">
    <property type="protein sequence ID" value="GAV50378.1"/>
    <property type="molecule type" value="Genomic_DNA"/>
</dbReference>
<dbReference type="Pfam" id="PF01902">
    <property type="entry name" value="Diphthami_syn_2"/>
    <property type="match status" value="1"/>
</dbReference>
<evidence type="ECO:0000256" key="1">
    <source>
        <dbReference type="ARBA" id="ARBA00012089"/>
    </source>
</evidence>
<dbReference type="Gene3D" id="3.90.1490.10">
    <property type="entry name" value="putative n-type atp pyrophosphatase, domain 2"/>
    <property type="match status" value="1"/>
</dbReference>
<dbReference type="InterPro" id="IPR002761">
    <property type="entry name" value="Diphthami_syn_dom"/>
</dbReference>
<protein>
    <recommendedName>
        <fullName evidence="2">Diphthine--ammonia ligase</fullName>
        <ecNumber evidence="1">6.3.1.14</ecNumber>
    </recommendedName>
    <alternativeName>
        <fullName evidence="3">Diphthamide synthase</fullName>
    </alternativeName>
    <alternativeName>
        <fullName evidence="4">Diphthamide synthetase</fullName>
    </alternativeName>
</protein>
<dbReference type="SUPFAM" id="SSF52402">
    <property type="entry name" value="Adenine nucleotide alpha hydrolases-like"/>
    <property type="match status" value="1"/>
</dbReference>
<dbReference type="CDD" id="cd06156">
    <property type="entry name" value="eu_AANH_C_2"/>
    <property type="match status" value="1"/>
</dbReference>
<dbReference type="Proteomes" id="UP000187013">
    <property type="component" value="Unassembled WGS sequence"/>
</dbReference>
<dbReference type="NCBIfam" id="TIGR00290">
    <property type="entry name" value="MJ0570_dom"/>
    <property type="match status" value="1"/>
</dbReference>
<dbReference type="InterPro" id="IPR006175">
    <property type="entry name" value="YjgF/YER057c/UK114"/>
</dbReference>
<feature type="domain" description="Diphthamide synthase" evidence="6">
    <location>
        <begin position="1"/>
        <end position="232"/>
    </location>
</feature>
<dbReference type="CDD" id="cd01994">
    <property type="entry name" value="AANH_PF0828-like"/>
    <property type="match status" value="1"/>
</dbReference>
<dbReference type="Gene3D" id="3.40.50.620">
    <property type="entry name" value="HUPs"/>
    <property type="match status" value="1"/>
</dbReference>
<accession>A0A1Q3A3X0</accession>
<comment type="caution">
    <text evidence="7">The sequence shown here is derived from an EMBL/GenBank/DDBJ whole genome shotgun (WGS) entry which is preliminary data.</text>
</comment>
<dbReference type="eggNOG" id="KOG2316">
    <property type="taxonomic scope" value="Eukaryota"/>
</dbReference>
<evidence type="ECO:0000313" key="7">
    <source>
        <dbReference type="EMBL" id="GAV50378.1"/>
    </source>
</evidence>
<dbReference type="GO" id="GO:0017183">
    <property type="term" value="P:protein histidyl modification to diphthamide"/>
    <property type="evidence" value="ECO:0007669"/>
    <property type="project" value="TreeGrafter"/>
</dbReference>
<proteinExistence type="predicted"/>
<evidence type="ECO:0000259" key="6">
    <source>
        <dbReference type="Pfam" id="PF01902"/>
    </source>
</evidence>
<dbReference type="InterPro" id="IPR014729">
    <property type="entry name" value="Rossmann-like_a/b/a_fold"/>
</dbReference>